<comment type="subcellular location">
    <subcellularLocation>
        <location evidence="5">Cytoplasm</location>
    </subcellularLocation>
</comment>
<dbReference type="HAMAP" id="MF_00200">
    <property type="entry name" value="RTC"/>
    <property type="match status" value="1"/>
</dbReference>
<dbReference type="InterPro" id="IPR037136">
    <property type="entry name" value="RNA3'_phos_cyclase_dom_sf"/>
</dbReference>
<dbReference type="Gene3D" id="3.30.360.20">
    <property type="entry name" value="RNA 3'-terminal phosphate cyclase, insert domain"/>
    <property type="match status" value="1"/>
</dbReference>
<reference evidence="9 10" key="1">
    <citation type="submission" date="2017-07" db="EMBL/GenBank/DDBJ databases">
        <title>Elstera cyanobacteriorum sp. nov., a novel bacterium isolated from cyanobacterial aggregates in a eutrophic lake.</title>
        <authorList>
            <person name="Cai H."/>
        </authorList>
    </citation>
    <scope>NUCLEOTIDE SEQUENCE [LARGE SCALE GENOMIC DNA]</scope>
    <source>
        <strain evidence="9 10">TH019</strain>
    </source>
</reference>
<evidence type="ECO:0000259" key="8">
    <source>
        <dbReference type="Pfam" id="PF05189"/>
    </source>
</evidence>
<name>A0A255XUU9_9PROT</name>
<evidence type="ECO:0000259" key="7">
    <source>
        <dbReference type="Pfam" id="PF01137"/>
    </source>
</evidence>
<dbReference type="NCBIfam" id="NF003246">
    <property type="entry name" value="PRK04204.1-2"/>
    <property type="match status" value="1"/>
</dbReference>
<dbReference type="Gene3D" id="3.65.10.20">
    <property type="entry name" value="RNA 3'-terminal phosphate cyclase domain"/>
    <property type="match status" value="1"/>
</dbReference>
<dbReference type="InterPro" id="IPR023797">
    <property type="entry name" value="RNA3'_phos_cyclase_dom"/>
</dbReference>
<dbReference type="EMBL" id="NOXS01000029">
    <property type="protein sequence ID" value="OYQ20195.1"/>
    <property type="molecule type" value="Genomic_DNA"/>
</dbReference>
<feature type="domain" description="RNA 3'-terminal phosphate cyclase" evidence="7">
    <location>
        <begin position="9"/>
        <end position="321"/>
    </location>
</feature>
<dbReference type="PIRSF" id="PIRSF005378">
    <property type="entry name" value="RNA3'_term_phos_cycl_euk"/>
    <property type="match status" value="1"/>
</dbReference>
<comment type="catalytic activity">
    <reaction evidence="4 5">
        <text>a 3'-end 3'-phospho-ribonucleotide-RNA + ATP = a 3'-end 2',3'-cyclophospho-ribonucleotide-RNA + AMP + diphosphate</text>
        <dbReference type="Rhea" id="RHEA:23976"/>
        <dbReference type="Rhea" id="RHEA-COMP:10463"/>
        <dbReference type="Rhea" id="RHEA-COMP:10464"/>
        <dbReference type="ChEBI" id="CHEBI:30616"/>
        <dbReference type="ChEBI" id="CHEBI:33019"/>
        <dbReference type="ChEBI" id="CHEBI:83062"/>
        <dbReference type="ChEBI" id="CHEBI:83064"/>
        <dbReference type="ChEBI" id="CHEBI:456215"/>
        <dbReference type="EC" id="6.5.1.4"/>
    </reaction>
</comment>
<evidence type="ECO:0000313" key="10">
    <source>
        <dbReference type="Proteomes" id="UP000216361"/>
    </source>
</evidence>
<dbReference type="NCBIfam" id="TIGR03399">
    <property type="entry name" value="RNA_3prim_cycl"/>
    <property type="match status" value="1"/>
</dbReference>
<dbReference type="PANTHER" id="PTHR11096:SF0">
    <property type="entry name" value="RNA 3'-TERMINAL PHOSPHATE CYCLASE"/>
    <property type="match status" value="1"/>
</dbReference>
<gene>
    <name evidence="5" type="primary">rtcA</name>
    <name evidence="9" type="ORF">CHR90_05665</name>
</gene>
<dbReference type="GO" id="GO:0005737">
    <property type="term" value="C:cytoplasm"/>
    <property type="evidence" value="ECO:0007669"/>
    <property type="project" value="UniProtKB-SubCell"/>
</dbReference>
<dbReference type="GO" id="GO:0003963">
    <property type="term" value="F:RNA-3'-phosphate cyclase activity"/>
    <property type="evidence" value="ECO:0007669"/>
    <property type="project" value="UniProtKB-UniRule"/>
</dbReference>
<dbReference type="InterPro" id="IPR036553">
    <property type="entry name" value="RPTC_insert"/>
</dbReference>
<dbReference type="RefSeq" id="WP_094408018.1">
    <property type="nucleotide sequence ID" value="NZ_BMJZ01000001.1"/>
</dbReference>
<dbReference type="OrthoDB" id="9789235at2"/>
<comment type="function">
    <text evidence="5">Catalyzes the conversion of 3'-phosphate to a 2',3'-cyclic phosphodiester at the end of RNA. The mechanism of action of the enzyme occurs in 3 steps: (A) adenylation of the enzyme by ATP; (B) transfer of adenylate to an RNA-N3'P to produce RNA-N3'PP5'A; (C) and attack of the adjacent 2'-hydroxyl on the 3'-phosphorus in the diester linkage to produce the cyclic end product. The biological role of this enzyme is unknown but it is likely to function in some aspects of cellular RNA processing.</text>
</comment>
<feature type="binding site" evidence="5">
    <location>
        <position position="100"/>
    </location>
    <ligand>
        <name>ATP</name>
        <dbReference type="ChEBI" id="CHEBI:30616"/>
    </ligand>
</feature>
<dbReference type="InterPro" id="IPR000228">
    <property type="entry name" value="RNA3'_term_phos_cyc"/>
</dbReference>
<dbReference type="Proteomes" id="UP000216361">
    <property type="component" value="Unassembled WGS sequence"/>
</dbReference>
<proteinExistence type="inferred from homology"/>
<evidence type="ECO:0000256" key="2">
    <source>
        <dbReference type="ARBA" id="ARBA00022598"/>
    </source>
</evidence>
<keyword evidence="5" id="KW-0067">ATP-binding</keyword>
<feature type="domain" description="RNA 3'-terminal phosphate cyclase insert" evidence="8">
    <location>
        <begin position="180"/>
        <end position="272"/>
    </location>
</feature>
<accession>A0A255XUU9</accession>
<dbReference type="AlphaFoldDB" id="A0A255XUU9"/>
<dbReference type="GO" id="GO:0006396">
    <property type="term" value="P:RNA processing"/>
    <property type="evidence" value="ECO:0007669"/>
    <property type="project" value="UniProtKB-UniRule"/>
</dbReference>
<keyword evidence="3 5" id="KW-0547">Nucleotide-binding</keyword>
<dbReference type="SUPFAM" id="SSF55205">
    <property type="entry name" value="EPT/RTPC-like"/>
    <property type="match status" value="1"/>
</dbReference>
<evidence type="ECO:0000256" key="5">
    <source>
        <dbReference type="HAMAP-Rule" id="MF_00200"/>
    </source>
</evidence>
<feature type="active site" description="Tele-AMP-histidine intermediate" evidence="5">
    <location>
        <position position="306"/>
    </location>
</feature>
<dbReference type="Pfam" id="PF05189">
    <property type="entry name" value="RTC_insert"/>
    <property type="match status" value="1"/>
</dbReference>
<keyword evidence="10" id="KW-1185">Reference proteome</keyword>
<dbReference type="Pfam" id="PF01137">
    <property type="entry name" value="RTC"/>
    <property type="match status" value="1"/>
</dbReference>
<keyword evidence="5" id="KW-0963">Cytoplasm</keyword>
<dbReference type="EC" id="6.5.1.4" evidence="5 6"/>
<comment type="similarity">
    <text evidence="1 5">Belongs to the RNA 3'-terminal cyclase family. Type 1 subfamily.</text>
</comment>
<feature type="binding site" evidence="5">
    <location>
        <begin position="281"/>
        <end position="285"/>
    </location>
    <ligand>
        <name>ATP</name>
        <dbReference type="ChEBI" id="CHEBI:30616"/>
    </ligand>
</feature>
<organism evidence="9 10">
    <name type="scientific">Elstera cyanobacteriorum</name>
    <dbReference type="NCBI Taxonomy" id="2022747"/>
    <lineage>
        <taxon>Bacteria</taxon>
        <taxon>Pseudomonadati</taxon>
        <taxon>Pseudomonadota</taxon>
        <taxon>Alphaproteobacteria</taxon>
        <taxon>Rhodospirillales</taxon>
        <taxon>Rhodospirillaceae</taxon>
        <taxon>Elstera</taxon>
    </lineage>
</organism>
<sequence length="340" mass="35758">MITIDGSAGEGGGQILRYACALSLITGQPMRVTGIRGGRPKPGLMRQHLTSLEAACTIGTATCEGLAVGSTEIIFHPGKIVPGEYHFAVGTAGSTGLVLQTLLMPLLLADKPSRLVLEGGTHALAAPPFDFTARTLIPILNRMGPQIDARLVRPGFYPRGGGQIEVSVTPAPLRPVSHCERGALQALSAKALYAGIPADIAVREIRCVRSQMGLDEQQVQIEELPPDQGPGNALLLEARFDQVTEIVAGFGQLGVPAEQIAKTAVARMQGYLTSNAVVGPYLADQLLLPFALANGGSFTTVKPSAHSLSAAVIIRQFLGRDCRFVPQSDGRHLMTVASTS</sequence>
<dbReference type="InterPro" id="IPR017770">
    <property type="entry name" value="RNA3'_term_phos_cyc_type_1"/>
</dbReference>
<evidence type="ECO:0000256" key="3">
    <source>
        <dbReference type="ARBA" id="ARBA00022741"/>
    </source>
</evidence>
<dbReference type="InterPro" id="IPR013791">
    <property type="entry name" value="RNA3'-term_phos_cycl_insert"/>
</dbReference>
<dbReference type="PANTHER" id="PTHR11096">
    <property type="entry name" value="RNA 3' TERMINAL PHOSPHATE CYCLASE"/>
    <property type="match status" value="1"/>
</dbReference>
<evidence type="ECO:0000256" key="6">
    <source>
        <dbReference type="NCBIfam" id="TIGR03399"/>
    </source>
</evidence>
<comment type="caution">
    <text evidence="9">The sequence shown here is derived from an EMBL/GenBank/DDBJ whole genome shotgun (WGS) entry which is preliminary data.</text>
</comment>
<keyword evidence="2 5" id="KW-0436">Ligase</keyword>
<protein>
    <recommendedName>
        <fullName evidence="5 6">RNA 3'-terminal phosphate cyclase</fullName>
        <shortName evidence="5">RNA cyclase</shortName>
        <shortName evidence="5">RNA-3'-phosphate cyclase</shortName>
        <ecNumber evidence="5 6">6.5.1.4</ecNumber>
    </recommendedName>
</protein>
<dbReference type="SUPFAM" id="SSF52913">
    <property type="entry name" value="RNA 3'-terminal phosphate cyclase, RPTC, insert domain"/>
    <property type="match status" value="1"/>
</dbReference>
<dbReference type="GO" id="GO:0005524">
    <property type="term" value="F:ATP binding"/>
    <property type="evidence" value="ECO:0007669"/>
    <property type="project" value="UniProtKB-KW"/>
</dbReference>
<dbReference type="InterPro" id="IPR013792">
    <property type="entry name" value="RNA3'P_cycl/enolpyr_Trfase_a/b"/>
</dbReference>
<evidence type="ECO:0000256" key="1">
    <source>
        <dbReference type="ARBA" id="ARBA00009206"/>
    </source>
</evidence>
<evidence type="ECO:0000313" key="9">
    <source>
        <dbReference type="EMBL" id="OYQ20195.1"/>
    </source>
</evidence>
<evidence type="ECO:0000256" key="4">
    <source>
        <dbReference type="ARBA" id="ARBA00024481"/>
    </source>
</evidence>